<organism evidence="2 3">
    <name type="scientific">Daldinia eschscholtzii</name>
    <dbReference type="NCBI Taxonomy" id="292717"/>
    <lineage>
        <taxon>Eukaryota</taxon>
        <taxon>Fungi</taxon>
        <taxon>Dikarya</taxon>
        <taxon>Ascomycota</taxon>
        <taxon>Pezizomycotina</taxon>
        <taxon>Sordariomycetes</taxon>
        <taxon>Xylariomycetidae</taxon>
        <taxon>Xylariales</taxon>
        <taxon>Hypoxylaceae</taxon>
        <taxon>Daldinia</taxon>
    </lineage>
</organism>
<evidence type="ECO:0000313" key="2">
    <source>
        <dbReference type="EMBL" id="KAK6954641.1"/>
    </source>
</evidence>
<protein>
    <submittedName>
        <fullName evidence="2">Uncharacterized protein</fullName>
    </submittedName>
</protein>
<accession>A0AAX6MR39</accession>
<sequence>MTPQDTRKHRRANDTAHRQQKRAPNPSLKNGEGNKFTPESERVLRIWPQDLDMTTPLELGLKRDEKVEDLMKEYINSLKPQ</sequence>
<dbReference type="AlphaFoldDB" id="A0AAX6MR39"/>
<comment type="caution">
    <text evidence="2">The sequence shown here is derived from an EMBL/GenBank/DDBJ whole genome shotgun (WGS) entry which is preliminary data.</text>
</comment>
<dbReference type="Proteomes" id="UP001369815">
    <property type="component" value="Unassembled WGS sequence"/>
</dbReference>
<proteinExistence type="predicted"/>
<feature type="region of interest" description="Disordered" evidence="1">
    <location>
        <begin position="1"/>
        <end position="42"/>
    </location>
</feature>
<name>A0AAX6MR39_9PEZI</name>
<gene>
    <name evidence="2" type="ORF">Daesc_004608</name>
</gene>
<dbReference type="EMBL" id="JBANMG010000004">
    <property type="protein sequence ID" value="KAK6954641.1"/>
    <property type="molecule type" value="Genomic_DNA"/>
</dbReference>
<evidence type="ECO:0000313" key="3">
    <source>
        <dbReference type="Proteomes" id="UP001369815"/>
    </source>
</evidence>
<keyword evidence="3" id="KW-1185">Reference proteome</keyword>
<evidence type="ECO:0000256" key="1">
    <source>
        <dbReference type="SAM" id="MobiDB-lite"/>
    </source>
</evidence>
<reference evidence="2 3" key="1">
    <citation type="journal article" date="2024" name="Front Chem Biol">
        <title>Unveiling the potential of Daldinia eschscholtzii MFLUCC 19-0629 through bioactivity and bioinformatics studies for enhanced sustainable agriculture production.</title>
        <authorList>
            <person name="Brooks S."/>
            <person name="Weaver J.A."/>
            <person name="Klomchit A."/>
            <person name="Alharthi S.A."/>
            <person name="Onlamun T."/>
            <person name="Nurani R."/>
            <person name="Vong T.K."/>
            <person name="Alberti F."/>
            <person name="Greco C."/>
        </authorList>
    </citation>
    <scope>NUCLEOTIDE SEQUENCE [LARGE SCALE GENOMIC DNA]</scope>
    <source>
        <strain evidence="2">MFLUCC 19-0629</strain>
    </source>
</reference>